<gene>
    <name evidence="2" type="ORF">CCAM_LOCUS25872</name>
</gene>
<name>A0A484M7U3_9ASTE</name>
<dbReference type="AlphaFoldDB" id="A0A484M7U3"/>
<dbReference type="EMBL" id="OOIL02002698">
    <property type="protein sequence ID" value="VFQ84096.1"/>
    <property type="molecule type" value="Genomic_DNA"/>
</dbReference>
<organism evidence="2 3">
    <name type="scientific">Cuscuta campestris</name>
    <dbReference type="NCBI Taxonomy" id="132261"/>
    <lineage>
        <taxon>Eukaryota</taxon>
        <taxon>Viridiplantae</taxon>
        <taxon>Streptophyta</taxon>
        <taxon>Embryophyta</taxon>
        <taxon>Tracheophyta</taxon>
        <taxon>Spermatophyta</taxon>
        <taxon>Magnoliopsida</taxon>
        <taxon>eudicotyledons</taxon>
        <taxon>Gunneridae</taxon>
        <taxon>Pentapetalae</taxon>
        <taxon>asterids</taxon>
        <taxon>lamiids</taxon>
        <taxon>Solanales</taxon>
        <taxon>Convolvulaceae</taxon>
        <taxon>Cuscuteae</taxon>
        <taxon>Cuscuta</taxon>
        <taxon>Cuscuta subgen. Grammica</taxon>
        <taxon>Cuscuta sect. Cleistogrammica</taxon>
    </lineage>
</organism>
<sequence>MEASVESFIEVLNNHKDFDDLFFCTFDEAASTSKAESKIQNLAKKGQDVEVQDGEEDPSTHTEKKNMLSSYFFGREFAEEGRKAYRGRKA</sequence>
<proteinExistence type="predicted"/>
<accession>A0A484M7U3</accession>
<dbReference type="Proteomes" id="UP000595140">
    <property type="component" value="Unassembled WGS sequence"/>
</dbReference>
<evidence type="ECO:0000313" key="3">
    <source>
        <dbReference type="Proteomes" id="UP000595140"/>
    </source>
</evidence>
<feature type="region of interest" description="Disordered" evidence="1">
    <location>
        <begin position="41"/>
        <end position="65"/>
    </location>
</feature>
<keyword evidence="3" id="KW-1185">Reference proteome</keyword>
<protein>
    <submittedName>
        <fullName evidence="2">Uncharacterized protein</fullName>
    </submittedName>
</protein>
<evidence type="ECO:0000256" key="1">
    <source>
        <dbReference type="SAM" id="MobiDB-lite"/>
    </source>
</evidence>
<reference evidence="2 3" key="1">
    <citation type="submission" date="2018-04" db="EMBL/GenBank/DDBJ databases">
        <authorList>
            <person name="Vogel A."/>
        </authorList>
    </citation>
    <scope>NUCLEOTIDE SEQUENCE [LARGE SCALE GENOMIC DNA]</scope>
</reference>
<evidence type="ECO:0000313" key="2">
    <source>
        <dbReference type="EMBL" id="VFQ84096.1"/>
    </source>
</evidence>